<feature type="region of interest" description="Disordered" evidence="1">
    <location>
        <begin position="194"/>
        <end position="227"/>
    </location>
</feature>
<reference evidence="3" key="2">
    <citation type="submission" date="2024-04" db="EMBL/GenBank/DDBJ databases">
        <authorList>
            <person name="Chen Y."/>
            <person name="Shah S."/>
            <person name="Dougan E. K."/>
            <person name="Thang M."/>
            <person name="Chan C."/>
        </authorList>
    </citation>
    <scope>NUCLEOTIDE SEQUENCE [LARGE SCALE GENOMIC DNA]</scope>
</reference>
<dbReference type="AlphaFoldDB" id="A0A9P1CN43"/>
<name>A0A9P1CN43_9DINO</name>
<evidence type="ECO:0000313" key="5">
    <source>
        <dbReference type="Proteomes" id="UP001152797"/>
    </source>
</evidence>
<reference evidence="2" key="1">
    <citation type="submission" date="2022-10" db="EMBL/GenBank/DDBJ databases">
        <authorList>
            <person name="Chen Y."/>
            <person name="Dougan E. K."/>
            <person name="Chan C."/>
            <person name="Rhodes N."/>
            <person name="Thang M."/>
        </authorList>
    </citation>
    <scope>NUCLEOTIDE SEQUENCE</scope>
</reference>
<dbReference type="EMBL" id="CAMXCT010001889">
    <property type="protein sequence ID" value="CAI3993878.1"/>
    <property type="molecule type" value="Genomic_DNA"/>
</dbReference>
<dbReference type="EMBL" id="CAMXCT030001889">
    <property type="protein sequence ID" value="CAL4781190.1"/>
    <property type="molecule type" value="Genomic_DNA"/>
</dbReference>
<feature type="region of interest" description="Disordered" evidence="1">
    <location>
        <begin position="1"/>
        <end position="126"/>
    </location>
</feature>
<evidence type="ECO:0000313" key="3">
    <source>
        <dbReference type="EMBL" id="CAL1147253.1"/>
    </source>
</evidence>
<accession>A0A9P1CN43</accession>
<organism evidence="2">
    <name type="scientific">Cladocopium goreaui</name>
    <dbReference type="NCBI Taxonomy" id="2562237"/>
    <lineage>
        <taxon>Eukaryota</taxon>
        <taxon>Sar</taxon>
        <taxon>Alveolata</taxon>
        <taxon>Dinophyceae</taxon>
        <taxon>Suessiales</taxon>
        <taxon>Symbiodiniaceae</taxon>
        <taxon>Cladocopium</taxon>
    </lineage>
</organism>
<dbReference type="OrthoDB" id="447866at2759"/>
<keyword evidence="5" id="KW-1185">Reference proteome</keyword>
<comment type="caution">
    <text evidence="2">The sequence shown here is derived from an EMBL/GenBank/DDBJ whole genome shotgun (WGS) entry which is preliminary data.</text>
</comment>
<dbReference type="Proteomes" id="UP001152797">
    <property type="component" value="Unassembled WGS sequence"/>
</dbReference>
<sequence length="227" mass="24568">MVPPVPAPTMSPMEAAKEERKKPVQPKKPTVKNDAPGPMQVAPGPVPKEAPPLIASSTEFPTLGGGSEEHVVMAPAESSAGGFWERPMRPVKVGGDPPIAPGRSTDPKAKAAQKQQQKAKDEEKSELRRAQVKELLTEYGITLEEPMVNFVMSVNGSSEVADYLEALKVTDAENARRFGEAFLAKGLVEKVEKTKEAPPKRKHRIKGKEVDPSMLGFTAVPRGHYES</sequence>
<evidence type="ECO:0000313" key="2">
    <source>
        <dbReference type="EMBL" id="CAI3993878.1"/>
    </source>
</evidence>
<protein>
    <submittedName>
        <fullName evidence="4">GYF domain-containing protein</fullName>
    </submittedName>
</protein>
<gene>
    <name evidence="2" type="ORF">C1SCF055_LOCUS20583</name>
</gene>
<dbReference type="EMBL" id="CAMXCT020001889">
    <property type="protein sequence ID" value="CAL1147253.1"/>
    <property type="molecule type" value="Genomic_DNA"/>
</dbReference>
<proteinExistence type="predicted"/>
<evidence type="ECO:0000313" key="4">
    <source>
        <dbReference type="EMBL" id="CAL4781190.1"/>
    </source>
</evidence>
<evidence type="ECO:0000256" key="1">
    <source>
        <dbReference type="SAM" id="MobiDB-lite"/>
    </source>
</evidence>